<dbReference type="AlphaFoldDB" id="A0A913XY27"/>
<evidence type="ECO:0000313" key="19">
    <source>
        <dbReference type="EnsemblMetazoa" id="XP_020911055.1"/>
    </source>
</evidence>
<protein>
    <recommendedName>
        <fullName evidence="18">AIG1-type G domain-containing protein</fullName>
    </recommendedName>
</protein>
<evidence type="ECO:0000256" key="6">
    <source>
        <dbReference type="ARBA" id="ARBA00022640"/>
    </source>
</evidence>
<dbReference type="PANTHER" id="PTHR10903">
    <property type="entry name" value="GTPASE, IMAP FAMILY MEMBER-RELATED"/>
    <property type="match status" value="1"/>
</dbReference>
<evidence type="ECO:0000256" key="9">
    <source>
        <dbReference type="ARBA" id="ARBA00022741"/>
    </source>
</evidence>
<evidence type="ECO:0000256" key="12">
    <source>
        <dbReference type="ARBA" id="ARBA00022842"/>
    </source>
</evidence>
<evidence type="ECO:0000256" key="10">
    <source>
        <dbReference type="ARBA" id="ARBA00022801"/>
    </source>
</evidence>
<evidence type="ECO:0000256" key="8">
    <source>
        <dbReference type="ARBA" id="ARBA00022723"/>
    </source>
</evidence>
<keyword evidence="16" id="KW-0472">Membrane</keyword>
<dbReference type="GeneID" id="110248838"/>
<feature type="domain" description="AIG1-type G" evidence="18">
    <location>
        <begin position="7"/>
        <end position="234"/>
    </location>
</feature>
<comment type="cofactor">
    <cofactor evidence="1">
        <name>Mg(2+)</name>
        <dbReference type="ChEBI" id="CHEBI:18420"/>
    </cofactor>
</comment>
<reference evidence="19" key="1">
    <citation type="submission" date="2022-11" db="UniProtKB">
        <authorList>
            <consortium name="EnsemblMetazoa"/>
        </authorList>
    </citation>
    <scope>IDENTIFICATION</scope>
</reference>
<accession>A0A913XY27</accession>
<sequence>MSQPKPVQKRNVIVIGKTGTGKSTVANKIAGYGNFDVFHTSQSGTPKVSHCETTMDDPETNVRYDFKVIDTIGLFDHRLSLYHKIMNKEIMDRIKVYLNDVIPEGITLVMFVFRKGRFTQEEEDTFNYITENFRNDISEISTLVITNCENDDDEGRQDIIEDFTKSQRATANFMKKGIHAVGFPDIQKVKQKLRAAFQEDIEKDTEKLRDLVKKADEMRLGKKLFEPTIWEMASSCIIL</sequence>
<evidence type="ECO:0000256" key="3">
    <source>
        <dbReference type="ARBA" id="ARBA00008535"/>
    </source>
</evidence>
<comment type="similarity">
    <text evidence="3">Belongs to the TRAFAC class TrmE-Era-EngA-EngB-Septin-like GTPase superfamily. AIG1/Toc34/Toc159-like paraseptin GTPase family. IAN subfamily.</text>
</comment>
<comment type="subcellular location">
    <subcellularLocation>
        <location evidence="2">Membrane</location>
        <topology evidence="2">Single-pass membrane protein</topology>
    </subcellularLocation>
    <subcellularLocation>
        <location evidence="17">Plastid</location>
        <location evidence="17">Chloroplast outer membrane</location>
    </subcellularLocation>
</comment>
<keyword evidence="7" id="KW-0812">Transmembrane</keyword>
<evidence type="ECO:0000256" key="5">
    <source>
        <dbReference type="ARBA" id="ARBA00022528"/>
    </source>
</evidence>
<dbReference type="GO" id="GO:0005525">
    <property type="term" value="F:GTP binding"/>
    <property type="evidence" value="ECO:0007669"/>
    <property type="project" value="UniProtKB-KW"/>
</dbReference>
<dbReference type="GO" id="GO:0016787">
    <property type="term" value="F:hydrolase activity"/>
    <property type="evidence" value="ECO:0007669"/>
    <property type="project" value="UniProtKB-KW"/>
</dbReference>
<name>A0A913XY27_EXADI</name>
<dbReference type="GO" id="GO:0046872">
    <property type="term" value="F:metal ion binding"/>
    <property type="evidence" value="ECO:0007669"/>
    <property type="project" value="UniProtKB-KW"/>
</dbReference>
<evidence type="ECO:0000256" key="2">
    <source>
        <dbReference type="ARBA" id="ARBA00004167"/>
    </source>
</evidence>
<keyword evidence="6" id="KW-0934">Plastid</keyword>
<evidence type="ECO:0000256" key="1">
    <source>
        <dbReference type="ARBA" id="ARBA00001946"/>
    </source>
</evidence>
<keyword evidence="20" id="KW-1185">Reference proteome</keyword>
<keyword evidence="13" id="KW-0653">Protein transport</keyword>
<dbReference type="OrthoDB" id="425923at2759"/>
<dbReference type="GO" id="GO:0015031">
    <property type="term" value="P:protein transport"/>
    <property type="evidence" value="ECO:0007669"/>
    <property type="project" value="UniProtKB-KW"/>
</dbReference>
<dbReference type="GO" id="GO:0016020">
    <property type="term" value="C:membrane"/>
    <property type="evidence" value="ECO:0007669"/>
    <property type="project" value="UniProtKB-SubCell"/>
</dbReference>
<evidence type="ECO:0000256" key="16">
    <source>
        <dbReference type="ARBA" id="ARBA00023136"/>
    </source>
</evidence>
<evidence type="ECO:0000256" key="17">
    <source>
        <dbReference type="ARBA" id="ARBA00024013"/>
    </source>
</evidence>
<dbReference type="PROSITE" id="PS51720">
    <property type="entry name" value="G_AIG1"/>
    <property type="match status" value="1"/>
</dbReference>
<keyword evidence="10" id="KW-0378">Hydrolase</keyword>
<dbReference type="EnsemblMetazoa" id="XM_021055396.2">
    <property type="protein sequence ID" value="XP_020911055.1"/>
    <property type="gene ID" value="LOC110248838"/>
</dbReference>
<keyword evidence="9" id="KW-0547">Nucleotide-binding</keyword>
<dbReference type="InterPro" id="IPR045058">
    <property type="entry name" value="GIMA/IAN/Toc"/>
</dbReference>
<dbReference type="InterPro" id="IPR006703">
    <property type="entry name" value="G_AIG1"/>
</dbReference>
<dbReference type="RefSeq" id="XP_020911055.1">
    <property type="nucleotide sequence ID" value="XM_021055396.2"/>
</dbReference>
<proteinExistence type="inferred from homology"/>
<keyword evidence="11" id="KW-1002">Plastid outer membrane</keyword>
<evidence type="ECO:0000256" key="15">
    <source>
        <dbReference type="ARBA" id="ARBA00023134"/>
    </source>
</evidence>
<keyword evidence="15" id="KW-0342">GTP-binding</keyword>
<keyword evidence="14" id="KW-1133">Transmembrane helix</keyword>
<evidence type="ECO:0000256" key="14">
    <source>
        <dbReference type="ARBA" id="ARBA00022989"/>
    </source>
</evidence>
<keyword evidence="5" id="KW-0150">Chloroplast</keyword>
<evidence type="ECO:0000256" key="4">
    <source>
        <dbReference type="ARBA" id="ARBA00022448"/>
    </source>
</evidence>
<dbReference type="Gene3D" id="3.40.50.300">
    <property type="entry name" value="P-loop containing nucleotide triphosphate hydrolases"/>
    <property type="match status" value="1"/>
</dbReference>
<dbReference type="InterPro" id="IPR027417">
    <property type="entry name" value="P-loop_NTPase"/>
</dbReference>
<evidence type="ECO:0000259" key="18">
    <source>
        <dbReference type="PROSITE" id="PS51720"/>
    </source>
</evidence>
<keyword evidence="4" id="KW-0813">Transport</keyword>
<organism evidence="19 20">
    <name type="scientific">Exaiptasia diaphana</name>
    <name type="common">Tropical sea anemone</name>
    <name type="synonym">Aiptasia pulchella</name>
    <dbReference type="NCBI Taxonomy" id="2652724"/>
    <lineage>
        <taxon>Eukaryota</taxon>
        <taxon>Metazoa</taxon>
        <taxon>Cnidaria</taxon>
        <taxon>Anthozoa</taxon>
        <taxon>Hexacorallia</taxon>
        <taxon>Actiniaria</taxon>
        <taxon>Aiptasiidae</taxon>
        <taxon>Exaiptasia</taxon>
    </lineage>
</organism>
<keyword evidence="8" id="KW-0479">Metal-binding</keyword>
<evidence type="ECO:0000256" key="13">
    <source>
        <dbReference type="ARBA" id="ARBA00022927"/>
    </source>
</evidence>
<dbReference type="Pfam" id="PF04548">
    <property type="entry name" value="AIG1"/>
    <property type="match status" value="1"/>
</dbReference>
<evidence type="ECO:0000256" key="11">
    <source>
        <dbReference type="ARBA" id="ARBA00022805"/>
    </source>
</evidence>
<keyword evidence="12" id="KW-0460">Magnesium</keyword>
<evidence type="ECO:0000313" key="20">
    <source>
        <dbReference type="Proteomes" id="UP000887567"/>
    </source>
</evidence>
<dbReference type="SUPFAM" id="SSF52540">
    <property type="entry name" value="P-loop containing nucleoside triphosphate hydrolases"/>
    <property type="match status" value="1"/>
</dbReference>
<dbReference type="Proteomes" id="UP000887567">
    <property type="component" value="Unplaced"/>
</dbReference>
<evidence type="ECO:0000256" key="7">
    <source>
        <dbReference type="ARBA" id="ARBA00022692"/>
    </source>
</evidence>
<dbReference type="KEGG" id="epa:110248838"/>
<dbReference type="PANTHER" id="PTHR10903:SF135">
    <property type="entry name" value="TRANSLOCASE OF CHLOROPLAST 120, CHLOROPLASTIC-RELATED"/>
    <property type="match status" value="1"/>
</dbReference>